<dbReference type="RefSeq" id="WP_271013128.1">
    <property type="nucleotide sequence ID" value="NZ_JAQIFT010000061.1"/>
</dbReference>
<keyword evidence="2" id="KW-1133">Transmembrane helix</keyword>
<comment type="caution">
    <text evidence="3">The sequence shown here is derived from an EMBL/GenBank/DDBJ whole genome shotgun (WGS) entry which is preliminary data.</text>
</comment>
<feature type="compositionally biased region" description="Basic residues" evidence="1">
    <location>
        <begin position="78"/>
        <end position="87"/>
    </location>
</feature>
<evidence type="ECO:0000313" key="3">
    <source>
        <dbReference type="EMBL" id="MDA3733246.1"/>
    </source>
</evidence>
<feature type="transmembrane region" description="Helical" evidence="2">
    <location>
        <begin position="307"/>
        <end position="335"/>
    </location>
</feature>
<feature type="compositionally biased region" description="Polar residues" evidence="1">
    <location>
        <begin position="26"/>
        <end position="36"/>
    </location>
</feature>
<evidence type="ECO:0000313" key="4">
    <source>
        <dbReference type="Proteomes" id="UP001169242"/>
    </source>
</evidence>
<feature type="compositionally biased region" description="Polar residues" evidence="1">
    <location>
        <begin position="139"/>
        <end position="161"/>
    </location>
</feature>
<sequence>MKRCPNCNFPNIDSDRNCFKCGSLLPTDSSHQTNPAIETKEANQSTESNTTTENVDKLSDTTTTEEATPSTPTSKATQKTKVKKQATRSKESTTSEITKSDKASTDKEIAKNDKVPTNKEAIKDDNSSTSKETTKDDSPSINREITNDNKISTNKNVSKDATSTEKGEFHILKAKIESDELIPQPNPVFDSNTNITDFIRKPTQSDEPSSFDDAIVSTTNTNHGQASSKDATLANQEVAATGVPLPTTPVPSLTTSPPRPGTPVRITPKYGSLARLKVISKILGVLFGLALFAGGGLTLYAGQNMLSLIICVGLVGLGILNMFLGFVIGATLEWLNDVECNQRKQIELISHVYHKINN</sequence>
<keyword evidence="2" id="KW-0472">Membrane</keyword>
<accession>A0AA42J2M5</accession>
<keyword evidence="4" id="KW-1185">Reference proteome</keyword>
<gene>
    <name evidence="3" type="ORF">PBV87_17345</name>
</gene>
<dbReference type="Proteomes" id="UP001169242">
    <property type="component" value="Unassembled WGS sequence"/>
</dbReference>
<proteinExistence type="predicted"/>
<dbReference type="EMBL" id="JAQIFT010000061">
    <property type="protein sequence ID" value="MDA3733246.1"/>
    <property type="molecule type" value="Genomic_DNA"/>
</dbReference>
<feature type="transmembrane region" description="Helical" evidence="2">
    <location>
        <begin position="282"/>
        <end position="301"/>
    </location>
</feature>
<evidence type="ECO:0000256" key="1">
    <source>
        <dbReference type="SAM" id="MobiDB-lite"/>
    </source>
</evidence>
<protein>
    <submittedName>
        <fullName evidence="3">Uncharacterized protein</fullName>
    </submittedName>
</protein>
<organism evidence="3 4">
    <name type="scientific">Holtiella tumoricola</name>
    <dbReference type="NCBI Taxonomy" id="3018743"/>
    <lineage>
        <taxon>Bacteria</taxon>
        <taxon>Bacillati</taxon>
        <taxon>Bacillota</taxon>
        <taxon>Clostridia</taxon>
        <taxon>Lachnospirales</taxon>
        <taxon>Cellulosilyticaceae</taxon>
        <taxon>Holtiella</taxon>
    </lineage>
</organism>
<reference evidence="3" key="1">
    <citation type="journal article" date="2023" name="Int. J. Syst. Evol. Microbiol.">
        <title>&lt;i&gt;Holtiella tumoricola&lt;/i&gt; gen. nov. sp. nov., isolated from a human clinical sample.</title>
        <authorList>
            <person name="Allen-Vercoe E."/>
            <person name="Daigneault M.C."/>
            <person name="Vancuren S.J."/>
            <person name="Cochrane K."/>
            <person name="O'Neal L.L."/>
            <person name="Sankaranarayanan K."/>
            <person name="Lawson P.A."/>
        </authorList>
    </citation>
    <scope>NUCLEOTIDE SEQUENCE</scope>
    <source>
        <strain evidence="3">CC70A</strain>
    </source>
</reference>
<dbReference type="AlphaFoldDB" id="A0AA42J2M5"/>
<feature type="compositionally biased region" description="Basic and acidic residues" evidence="1">
    <location>
        <begin position="88"/>
        <end position="138"/>
    </location>
</feature>
<keyword evidence="2" id="KW-0812">Transmembrane</keyword>
<evidence type="ECO:0000256" key="2">
    <source>
        <dbReference type="SAM" id="Phobius"/>
    </source>
</evidence>
<feature type="compositionally biased region" description="Low complexity" evidence="1">
    <location>
        <begin position="61"/>
        <end position="77"/>
    </location>
</feature>
<feature type="region of interest" description="Disordered" evidence="1">
    <location>
        <begin position="23"/>
        <end position="164"/>
    </location>
</feature>
<name>A0AA42J2M5_9FIRM</name>